<gene>
    <name evidence="4" type="ORF">PKB_4740</name>
</gene>
<dbReference type="PANTHER" id="PTHR42693:SF33">
    <property type="entry name" value="ARYLSULFATASE"/>
    <property type="match status" value="1"/>
</dbReference>
<dbReference type="Proteomes" id="UP000025241">
    <property type="component" value="Chromosome I"/>
</dbReference>
<dbReference type="Gene3D" id="3.40.720.10">
    <property type="entry name" value="Alkaline Phosphatase, subunit A"/>
    <property type="match status" value="1"/>
</dbReference>
<reference evidence="4 5" key="1">
    <citation type="submission" date="2013-03" db="EMBL/GenBank/DDBJ databases">
        <authorList>
            <person name="Linke B."/>
        </authorList>
    </citation>
    <scope>NUCLEOTIDE SEQUENCE [LARGE SCALE GENOMIC DNA]</scope>
    <source>
        <strain evidence="4 5">B13</strain>
    </source>
</reference>
<keyword evidence="2" id="KW-1133">Transmembrane helix</keyword>
<dbReference type="OrthoDB" id="9803751at2"/>
<proteinExistence type="inferred from homology"/>
<comment type="similarity">
    <text evidence="1">Belongs to the sulfatase family.</text>
</comment>
<dbReference type="EMBL" id="HG322950">
    <property type="protein sequence ID" value="CDF86063.1"/>
    <property type="molecule type" value="Genomic_DNA"/>
</dbReference>
<feature type="transmembrane region" description="Helical" evidence="2">
    <location>
        <begin position="103"/>
        <end position="125"/>
    </location>
</feature>
<evidence type="ECO:0000313" key="5">
    <source>
        <dbReference type="Proteomes" id="UP000025241"/>
    </source>
</evidence>
<feature type="transmembrane region" description="Helical" evidence="2">
    <location>
        <begin position="169"/>
        <end position="190"/>
    </location>
</feature>
<feature type="transmembrane region" description="Helical" evidence="2">
    <location>
        <begin position="145"/>
        <end position="162"/>
    </location>
</feature>
<evidence type="ECO:0000313" key="4">
    <source>
        <dbReference type="EMBL" id="CDF86063.1"/>
    </source>
</evidence>
<sequence>MQGVFLLYGVSSIKQVLIVAFKRWIAWGGFLGLYFLPMLLEPSPLSIGDSRVRMLLDEALLSPTVREDLLLFLMTNTILCAAALACFTWLARGLARLLGVSPALSLLVALLFGWMLLVSTNAWFFPRSNYSITLSTLDSALLGKILLGIFVALLVFVYIRVYGARHFSVLAGVLICGGFSLGLLSLSGAVSINATSKRNVIIIGVDSLSGDVFDRSLDLLPNLAQETVHATHYTRAYTPLGRTFPAWVSLLSGRSPSEHGAVFNLRNMDHVQKDGLLPAELRSKGYRAVFAIDERRFSNIDESFGFDQVVGPKPGVLDFVLQAPTDTPLNNLLLQTRLGRILLPYSYINSAAHTNYSSDGFVQSVLNSSTVDRPLFLAVHFESAHFPFKTRHARAKVQRENSFLAQQLEALTAVDHQVGQLMSGLRKKGMLDDALVLVLSDHGEGLGDVESVVMLDGQPVQISGFGHGANILSDRQNRIVLAATTYKNGRPVTSSSSVSEQVSLLDVRGAVEGYVRTGEFTLTPQDACLVVETGIRFHATSDYRTVSEVEIAQQAASYYEVDAQGRLRIREDRIGELLASKDIGLRCRDRITWYEAASQRILSVSLDEKGIPAQQQLPRDEDVARIVAYRNRYVH</sequence>
<dbReference type="HOGENOM" id="CLU_430749_0_0_6"/>
<feature type="domain" description="Sulfatase N-terminal" evidence="3">
    <location>
        <begin position="198"/>
        <end position="448"/>
    </location>
</feature>
<organism evidence="4 5">
    <name type="scientific">Pseudomonas knackmussii (strain DSM 6978 / CCUG 54928 / LMG 23759 / B13)</name>
    <dbReference type="NCBI Taxonomy" id="1301098"/>
    <lineage>
        <taxon>Bacteria</taxon>
        <taxon>Pseudomonadati</taxon>
        <taxon>Pseudomonadota</taxon>
        <taxon>Gammaproteobacteria</taxon>
        <taxon>Pseudomonadales</taxon>
        <taxon>Pseudomonadaceae</taxon>
        <taxon>Pseudomonas</taxon>
    </lineage>
</organism>
<dbReference type="AlphaFoldDB" id="A0A024HNS1"/>
<dbReference type="PATRIC" id="fig|1301098.3.peg.4730"/>
<keyword evidence="2" id="KW-0812">Transmembrane</keyword>
<dbReference type="SUPFAM" id="SSF53649">
    <property type="entry name" value="Alkaline phosphatase-like"/>
    <property type="match status" value="1"/>
</dbReference>
<dbReference type="InterPro" id="IPR000917">
    <property type="entry name" value="Sulfatase_N"/>
</dbReference>
<dbReference type="KEGG" id="pkc:PKB_4740"/>
<dbReference type="InterPro" id="IPR050738">
    <property type="entry name" value="Sulfatase"/>
</dbReference>
<evidence type="ECO:0000259" key="3">
    <source>
        <dbReference type="Pfam" id="PF00884"/>
    </source>
</evidence>
<accession>A0A024HNS1</accession>
<name>A0A024HNS1_PSEKB</name>
<evidence type="ECO:0000256" key="2">
    <source>
        <dbReference type="SAM" id="Phobius"/>
    </source>
</evidence>
<feature type="transmembrane region" description="Helical" evidence="2">
    <location>
        <begin position="69"/>
        <end position="91"/>
    </location>
</feature>
<keyword evidence="5" id="KW-1185">Reference proteome</keyword>
<dbReference type="InterPro" id="IPR017850">
    <property type="entry name" value="Alkaline_phosphatase_core_sf"/>
</dbReference>
<evidence type="ECO:0000256" key="1">
    <source>
        <dbReference type="ARBA" id="ARBA00008779"/>
    </source>
</evidence>
<reference evidence="4 5" key="2">
    <citation type="submission" date="2014-05" db="EMBL/GenBank/DDBJ databases">
        <title>Genome sequence of the 3-chlorobenzoate degrading bacterium Pseudomonas knackmussii B13 shows multiple evidence for horizontal gene transfer.</title>
        <authorList>
            <person name="Miyazaki R."/>
            <person name="Bertelli C."/>
            <person name="Falquet L."/>
            <person name="Robinson-Rechavi M."/>
            <person name="Gharib W."/>
            <person name="Roy S."/>
            <person name="Van der Meer J.R."/>
        </authorList>
    </citation>
    <scope>NUCLEOTIDE SEQUENCE [LARGE SCALE GENOMIC DNA]</scope>
    <source>
        <strain evidence="4 5">B13</strain>
    </source>
</reference>
<dbReference type="Pfam" id="PF00884">
    <property type="entry name" value="Sulfatase"/>
    <property type="match status" value="1"/>
</dbReference>
<protein>
    <recommendedName>
        <fullName evidence="3">Sulfatase N-terminal domain-containing protein</fullName>
    </recommendedName>
</protein>
<dbReference type="PANTHER" id="PTHR42693">
    <property type="entry name" value="ARYLSULFATASE FAMILY MEMBER"/>
    <property type="match status" value="1"/>
</dbReference>
<dbReference type="GO" id="GO:0004065">
    <property type="term" value="F:arylsulfatase activity"/>
    <property type="evidence" value="ECO:0007669"/>
    <property type="project" value="TreeGrafter"/>
</dbReference>
<dbReference type="eggNOG" id="COG3119">
    <property type="taxonomic scope" value="Bacteria"/>
</dbReference>
<dbReference type="STRING" id="1301098.PKB_4740"/>
<keyword evidence="2" id="KW-0472">Membrane</keyword>